<dbReference type="OrthoDB" id="52877at2157"/>
<dbReference type="AlphaFoldDB" id="L0KXH7"/>
<accession>L0KXH7</accession>
<evidence type="ECO:0000313" key="2">
    <source>
        <dbReference type="Proteomes" id="UP000010866"/>
    </source>
</evidence>
<dbReference type="EMBL" id="CP003362">
    <property type="protein sequence ID" value="AGB48694.1"/>
    <property type="molecule type" value="Genomic_DNA"/>
</dbReference>
<dbReference type="Proteomes" id="UP000010866">
    <property type="component" value="Chromosome"/>
</dbReference>
<name>L0KXH7_METHD</name>
<proteinExistence type="predicted"/>
<dbReference type="KEGG" id="mhz:Metho_0425"/>
<dbReference type="RefSeq" id="WP_015323863.1">
    <property type="nucleotide sequence ID" value="NC_019977.1"/>
</dbReference>
<protein>
    <submittedName>
        <fullName evidence="1">Uncharacterized protein</fullName>
    </submittedName>
</protein>
<gene>
    <name evidence="1" type="ordered locus">Metho_0425</name>
</gene>
<dbReference type="InterPro" id="IPR054227">
    <property type="entry name" value="DUF6951"/>
</dbReference>
<reference evidence="2" key="1">
    <citation type="submission" date="2012-02" db="EMBL/GenBank/DDBJ databases">
        <title>Complete sequence of chromosome of Methanomethylovorans hollandica DSM 15978.</title>
        <authorList>
            <person name="Lucas S."/>
            <person name="Copeland A."/>
            <person name="Lapidus A."/>
            <person name="Glavina del Rio T."/>
            <person name="Dalin E."/>
            <person name="Tice H."/>
            <person name="Bruce D."/>
            <person name="Goodwin L."/>
            <person name="Pitluck S."/>
            <person name="Peters L."/>
            <person name="Mikhailova N."/>
            <person name="Held B."/>
            <person name="Kyrpides N."/>
            <person name="Mavromatis K."/>
            <person name="Ivanova N."/>
            <person name="Brettin T."/>
            <person name="Detter J.C."/>
            <person name="Han C."/>
            <person name="Larimer F."/>
            <person name="Land M."/>
            <person name="Hauser L."/>
            <person name="Markowitz V."/>
            <person name="Cheng J.-F."/>
            <person name="Hugenholtz P."/>
            <person name="Woyke T."/>
            <person name="Wu D."/>
            <person name="Spring S."/>
            <person name="Schroeder M."/>
            <person name="Brambilla E."/>
            <person name="Klenk H.-P."/>
            <person name="Eisen J.A."/>
        </authorList>
    </citation>
    <scope>NUCLEOTIDE SEQUENCE [LARGE SCALE GENOMIC DNA]</scope>
    <source>
        <strain evidence="2">DSM 15978 / NBRC 107637 / DMS1</strain>
    </source>
</reference>
<organism evidence="1 2">
    <name type="scientific">Methanomethylovorans hollandica (strain DSM 15978 / NBRC 107637 / DMS1)</name>
    <dbReference type="NCBI Taxonomy" id="867904"/>
    <lineage>
        <taxon>Archaea</taxon>
        <taxon>Methanobacteriati</taxon>
        <taxon>Methanobacteriota</taxon>
        <taxon>Stenosarchaea group</taxon>
        <taxon>Methanomicrobia</taxon>
        <taxon>Methanosarcinales</taxon>
        <taxon>Methanosarcinaceae</taxon>
        <taxon>Methanomethylovorans</taxon>
    </lineage>
</organism>
<keyword evidence="2" id="KW-1185">Reference proteome</keyword>
<sequence length="106" mass="11971">MTDVKVNSRICGFTHKISGKVDGKNMIIEIETPCKKVAMLSHMEIPVKELYEPFYNDNQVFQKVKEAKWCSTCLVPCGIMHVCRMDLGTISKTLAKNSGNISIEFE</sequence>
<dbReference type="HOGENOM" id="CLU_145178_0_0_2"/>
<dbReference type="Pfam" id="PF22263">
    <property type="entry name" value="DUF6951"/>
    <property type="match status" value="1"/>
</dbReference>
<evidence type="ECO:0000313" key="1">
    <source>
        <dbReference type="EMBL" id="AGB48694.1"/>
    </source>
</evidence>
<dbReference type="GeneID" id="14407531"/>